<evidence type="ECO:0000313" key="1">
    <source>
        <dbReference type="EMBL" id="KZM68336.1"/>
    </source>
</evidence>
<gene>
    <name evidence="1" type="ORF">AWN90_10640</name>
</gene>
<reference evidence="1 2" key="1">
    <citation type="submission" date="2016-04" db="EMBL/GenBank/DDBJ databases">
        <authorList>
            <person name="Evans L.H."/>
            <person name="Alamgir A."/>
            <person name="Owens N."/>
            <person name="Weber N.D."/>
            <person name="Virtaneva K."/>
            <person name="Barbian K."/>
            <person name="Babar A."/>
            <person name="Rosenke K."/>
        </authorList>
    </citation>
    <scope>NUCLEOTIDE SEQUENCE [LARGE SCALE GENOMIC DNA]</scope>
    <source>
        <strain evidence="1 2">IFM 0406</strain>
    </source>
</reference>
<evidence type="ECO:0000313" key="2">
    <source>
        <dbReference type="Proteomes" id="UP000076512"/>
    </source>
</evidence>
<comment type="caution">
    <text evidence="1">The sequence shown here is derived from an EMBL/GenBank/DDBJ whole genome shotgun (WGS) entry which is preliminary data.</text>
</comment>
<organism evidence="1 2">
    <name type="scientific">Nocardia terpenica</name>
    <dbReference type="NCBI Taxonomy" id="455432"/>
    <lineage>
        <taxon>Bacteria</taxon>
        <taxon>Bacillati</taxon>
        <taxon>Actinomycetota</taxon>
        <taxon>Actinomycetes</taxon>
        <taxon>Mycobacteriales</taxon>
        <taxon>Nocardiaceae</taxon>
        <taxon>Nocardia</taxon>
    </lineage>
</organism>
<dbReference type="AlphaFoldDB" id="A0A164HAA5"/>
<keyword evidence="2" id="KW-1185">Reference proteome</keyword>
<proteinExistence type="predicted"/>
<dbReference type="EMBL" id="LWGR01000021">
    <property type="protein sequence ID" value="KZM68336.1"/>
    <property type="molecule type" value="Genomic_DNA"/>
</dbReference>
<accession>A0A164HAA5</accession>
<sequence>MYWIGETGVDTTVGKILAYPAIDPDDGTPDDGFAEVRWADGEFDICRLSEIAPVPDPTPEQFASVAAF</sequence>
<name>A0A164HAA5_9NOCA</name>
<dbReference type="Proteomes" id="UP000076512">
    <property type="component" value="Unassembled WGS sequence"/>
</dbReference>
<protein>
    <submittedName>
        <fullName evidence="1">Uncharacterized protein</fullName>
    </submittedName>
</protein>